<dbReference type="HOGENOM" id="CLU_3275695_0_0_5"/>
<dbReference type="KEGG" id="rhl:LPU83_2083"/>
<dbReference type="Proteomes" id="UP000019443">
    <property type="component" value="Chromosome"/>
</dbReference>
<evidence type="ECO:0000313" key="1">
    <source>
        <dbReference type="EMBL" id="CDM57740.1"/>
    </source>
</evidence>
<proteinExistence type="predicted"/>
<sequence>MQLKRNRKNHIYRLLPQNIKVIAICRRPIQRSDNVIDLVVT</sequence>
<gene>
    <name evidence="1" type="ORF">LPU83_2083</name>
</gene>
<organism evidence="1 2">
    <name type="scientific">Rhizobium favelukesii</name>
    <dbReference type="NCBI Taxonomy" id="348824"/>
    <lineage>
        <taxon>Bacteria</taxon>
        <taxon>Pseudomonadati</taxon>
        <taxon>Pseudomonadota</taxon>
        <taxon>Alphaproteobacteria</taxon>
        <taxon>Hyphomicrobiales</taxon>
        <taxon>Rhizobiaceae</taxon>
        <taxon>Rhizobium/Agrobacterium group</taxon>
        <taxon>Rhizobium</taxon>
    </lineage>
</organism>
<reference evidence="1" key="1">
    <citation type="submission" date="2013-11" db="EMBL/GenBank/DDBJ databases">
        <title>Draft genome sequence of the broad-host-range Rhizobium sp. LPU83 strain, a member of the low-genetic diversity Oregon-like Rhizobium sp. group.</title>
        <authorList>
            <person name="Wibberg D."/>
            <person name="Puehler A."/>
            <person name="Schlueter A."/>
        </authorList>
    </citation>
    <scope>NUCLEOTIDE SEQUENCE [LARGE SCALE GENOMIC DNA]</scope>
    <source>
        <strain evidence="1">LPU83</strain>
    </source>
</reference>
<protein>
    <submittedName>
        <fullName evidence="1">Uncharacterized protein</fullName>
    </submittedName>
</protein>
<keyword evidence="2" id="KW-1185">Reference proteome</keyword>
<dbReference type="AlphaFoldDB" id="W6RBN5"/>
<evidence type="ECO:0000313" key="2">
    <source>
        <dbReference type="Proteomes" id="UP000019443"/>
    </source>
</evidence>
<name>W6RBN5_9HYPH</name>
<accession>W6RBN5</accession>
<dbReference type="EMBL" id="HG916852">
    <property type="protein sequence ID" value="CDM57740.1"/>
    <property type="molecule type" value="Genomic_DNA"/>
</dbReference>
<dbReference type="PATRIC" id="fig|348824.6.peg.2250"/>